<gene>
    <name evidence="6" type="ORF">X929_02435</name>
</gene>
<dbReference type="OrthoDB" id="9803474at2"/>
<evidence type="ECO:0000313" key="7">
    <source>
        <dbReference type="Proteomes" id="UP000236434"/>
    </source>
</evidence>
<dbReference type="PROSITE" id="PS00831">
    <property type="entry name" value="RIBOSOMAL_L27"/>
    <property type="match status" value="1"/>
</dbReference>
<dbReference type="PANTHER" id="PTHR15893:SF0">
    <property type="entry name" value="LARGE RIBOSOMAL SUBUNIT PROTEIN BL27M"/>
    <property type="match status" value="1"/>
</dbReference>
<keyword evidence="3" id="KW-0687">Ribonucleoprotein</keyword>
<dbReference type="FunFam" id="2.40.50.100:FF:000020">
    <property type="entry name" value="50S ribosomal protein L27"/>
    <property type="match status" value="1"/>
</dbReference>
<organism evidence="6 7">
    <name type="scientific">Petrotoga olearia DSM 13574</name>
    <dbReference type="NCBI Taxonomy" id="1122955"/>
    <lineage>
        <taxon>Bacteria</taxon>
        <taxon>Thermotogati</taxon>
        <taxon>Thermotogota</taxon>
        <taxon>Thermotogae</taxon>
        <taxon>Petrotogales</taxon>
        <taxon>Petrotogaceae</taxon>
        <taxon>Petrotoga</taxon>
    </lineage>
</organism>
<dbReference type="NCBIfam" id="TIGR00062">
    <property type="entry name" value="L27"/>
    <property type="match status" value="1"/>
</dbReference>
<proteinExistence type="inferred from homology"/>
<dbReference type="GO" id="GO:0003735">
    <property type="term" value="F:structural constituent of ribosome"/>
    <property type="evidence" value="ECO:0007669"/>
    <property type="project" value="InterPro"/>
</dbReference>
<dbReference type="Gene3D" id="2.40.50.100">
    <property type="match status" value="1"/>
</dbReference>
<name>A0A2K1P4B9_9BACT</name>
<dbReference type="Proteomes" id="UP000236434">
    <property type="component" value="Unassembled WGS sequence"/>
</dbReference>
<reference evidence="6 7" key="1">
    <citation type="submission" date="2013-12" db="EMBL/GenBank/DDBJ databases">
        <title>Comparative genomics of Petrotoga isolates.</title>
        <authorList>
            <person name="Nesbo C.L."/>
            <person name="Charchuk R."/>
            <person name="Chow K."/>
        </authorList>
    </citation>
    <scope>NUCLEOTIDE SEQUENCE [LARGE SCALE GENOMIC DNA]</scope>
    <source>
        <strain evidence="6 7">DSM 13574</strain>
    </source>
</reference>
<dbReference type="Pfam" id="PF01016">
    <property type="entry name" value="Ribosomal_L27"/>
    <property type="match status" value="1"/>
</dbReference>
<dbReference type="InterPro" id="IPR018261">
    <property type="entry name" value="Ribosomal_bL27_CS"/>
</dbReference>
<dbReference type="GO" id="GO:0006412">
    <property type="term" value="P:translation"/>
    <property type="evidence" value="ECO:0007669"/>
    <property type="project" value="InterPro"/>
</dbReference>
<sequence>MKIDLQLFAKKSSDVNKKDSNPKYLGVKASDGKKVKAGTIIVRQRGTKIHPGENVGIGRDFTIFAKIDGIVKFKTKNNRKFVDVYGLED</sequence>
<accession>A0A2K1P4B9</accession>
<evidence type="ECO:0000256" key="4">
    <source>
        <dbReference type="ARBA" id="ARBA00035175"/>
    </source>
</evidence>
<evidence type="ECO:0000256" key="1">
    <source>
        <dbReference type="ARBA" id="ARBA00010797"/>
    </source>
</evidence>
<dbReference type="PRINTS" id="PR00063">
    <property type="entry name" value="RIBOSOMALL27"/>
</dbReference>
<evidence type="ECO:0000256" key="2">
    <source>
        <dbReference type="ARBA" id="ARBA00022980"/>
    </source>
</evidence>
<dbReference type="AlphaFoldDB" id="A0A2K1P4B9"/>
<comment type="caution">
    <text evidence="6">The sequence shown here is derived from an EMBL/GenBank/DDBJ whole genome shotgun (WGS) entry which is preliminary data.</text>
</comment>
<protein>
    <recommendedName>
        <fullName evidence="4">Large ribosomal subunit protein bL27</fullName>
    </recommendedName>
    <alternativeName>
        <fullName evidence="5">50S ribosomal protein L27</fullName>
    </alternativeName>
</protein>
<evidence type="ECO:0000313" key="6">
    <source>
        <dbReference type="EMBL" id="PNR97628.1"/>
    </source>
</evidence>
<dbReference type="RefSeq" id="WP_103066454.1">
    <property type="nucleotide sequence ID" value="NZ_AZRL01000004.1"/>
</dbReference>
<dbReference type="SUPFAM" id="SSF110324">
    <property type="entry name" value="Ribosomal L27 protein-like"/>
    <property type="match status" value="1"/>
</dbReference>
<dbReference type="PANTHER" id="PTHR15893">
    <property type="entry name" value="RIBOSOMAL PROTEIN L27"/>
    <property type="match status" value="1"/>
</dbReference>
<dbReference type="InterPro" id="IPR001684">
    <property type="entry name" value="Ribosomal_bL27"/>
</dbReference>
<dbReference type="EMBL" id="AZRL01000004">
    <property type="protein sequence ID" value="PNR97628.1"/>
    <property type="molecule type" value="Genomic_DNA"/>
</dbReference>
<comment type="similarity">
    <text evidence="1">Belongs to the bacterial ribosomal protein bL27 family.</text>
</comment>
<evidence type="ECO:0000256" key="3">
    <source>
        <dbReference type="ARBA" id="ARBA00023274"/>
    </source>
</evidence>
<evidence type="ECO:0000256" key="5">
    <source>
        <dbReference type="ARBA" id="ARBA00035477"/>
    </source>
</evidence>
<keyword evidence="2 6" id="KW-0689">Ribosomal protein</keyword>
<dbReference type="GO" id="GO:0022625">
    <property type="term" value="C:cytosolic large ribosomal subunit"/>
    <property type="evidence" value="ECO:0007669"/>
    <property type="project" value="TreeGrafter"/>
</dbReference>